<dbReference type="InterPro" id="IPR017896">
    <property type="entry name" value="4Fe4S_Fe-S-bd"/>
</dbReference>
<dbReference type="NCBIfam" id="TIGR01944">
    <property type="entry name" value="rnfB"/>
    <property type="match status" value="1"/>
</dbReference>
<dbReference type="EC" id="7.-.-.-" evidence="10"/>
<dbReference type="InterPro" id="IPR007202">
    <property type="entry name" value="4Fe-4S_dom"/>
</dbReference>
<name>A0ABR8Q4Q7_9CLOT</name>
<keyword evidence="1 10" id="KW-0813">Transport</keyword>
<dbReference type="InterPro" id="IPR017900">
    <property type="entry name" value="4Fe4S_Fe_S_CS"/>
</dbReference>
<comment type="cofactor">
    <cofactor evidence="10">
        <name>[4Fe-4S] cluster</name>
        <dbReference type="ChEBI" id="CHEBI:49883"/>
    </cofactor>
    <text evidence="10">Binds 3 [4Fe-4S] clusters.</text>
</comment>
<evidence type="ECO:0000256" key="10">
    <source>
        <dbReference type="HAMAP-Rule" id="MF_00463"/>
    </source>
</evidence>
<keyword evidence="14" id="KW-1185">Reference proteome</keyword>
<dbReference type="InterPro" id="IPR050395">
    <property type="entry name" value="4Fe4S_Ferredoxin_RnfB"/>
</dbReference>
<comment type="similarity">
    <text evidence="10">Belongs to the 4Fe4S bacterial-type ferredoxin family. RnfB subfamily.</text>
</comment>
<keyword evidence="4 10" id="KW-0677">Repeat</keyword>
<feature type="binding site" evidence="10">
    <location>
        <position position="152"/>
    </location>
    <ligand>
        <name>[4Fe-4S] cluster</name>
        <dbReference type="ChEBI" id="CHEBI:49883"/>
        <label>3</label>
    </ligand>
</feature>
<dbReference type="RefSeq" id="WP_191750148.1">
    <property type="nucleotide sequence ID" value="NZ_JACSQZ010000031.1"/>
</dbReference>
<feature type="binding site" evidence="10">
    <location>
        <position position="49"/>
    </location>
    <ligand>
        <name>[4Fe-4S] cluster</name>
        <dbReference type="ChEBI" id="CHEBI:49883"/>
        <label>1</label>
    </ligand>
</feature>
<dbReference type="HAMAP" id="MF_00463">
    <property type="entry name" value="RsxB_RnfB"/>
    <property type="match status" value="1"/>
</dbReference>
<evidence type="ECO:0000256" key="6">
    <source>
        <dbReference type="ARBA" id="ARBA00022982"/>
    </source>
</evidence>
<feature type="binding site" evidence="10">
    <location>
        <position position="171"/>
    </location>
    <ligand>
        <name>[4Fe-4S] cluster</name>
        <dbReference type="ChEBI" id="CHEBI:49883"/>
        <label>3</label>
    </ligand>
</feature>
<feature type="region of interest" description="Hydrophobic" evidence="10">
    <location>
        <begin position="1"/>
        <end position="26"/>
    </location>
</feature>
<feature type="binding site" evidence="10">
    <location>
        <position position="181"/>
    </location>
    <ligand>
        <name>[4Fe-4S] cluster</name>
        <dbReference type="ChEBI" id="CHEBI:49883"/>
        <label>2</label>
    </ligand>
</feature>
<dbReference type="Proteomes" id="UP000640335">
    <property type="component" value="Unassembled WGS sequence"/>
</dbReference>
<dbReference type="Gene3D" id="3.30.70.20">
    <property type="match status" value="2"/>
</dbReference>
<feature type="binding site" evidence="10">
    <location>
        <position position="148"/>
    </location>
    <ligand>
        <name>[4Fe-4S] cluster</name>
        <dbReference type="ChEBI" id="CHEBI:49883"/>
        <label>2</label>
    </ligand>
</feature>
<comment type="subunit">
    <text evidence="10">The complex is composed of six subunits: RnfA, RnfB, RnfC, RnfD, RnfE and RnfG.</text>
</comment>
<comment type="function">
    <text evidence="10">Part of a membrane-bound complex that couples electron transfer with translocation of ions across the membrane.</text>
</comment>
<evidence type="ECO:0000313" key="13">
    <source>
        <dbReference type="EMBL" id="MBD7915385.1"/>
    </source>
</evidence>
<dbReference type="PANTHER" id="PTHR43560">
    <property type="entry name" value="ION-TRANSLOCATING OXIDOREDUCTASE COMPLEX SUBUNIT B"/>
    <property type="match status" value="1"/>
</dbReference>
<evidence type="ECO:0000256" key="9">
    <source>
        <dbReference type="ARBA" id="ARBA00023136"/>
    </source>
</evidence>
<feature type="domain" description="4Fe-4S ferredoxin-type" evidence="11">
    <location>
        <begin position="162"/>
        <end position="191"/>
    </location>
</feature>
<feature type="binding site" evidence="10">
    <location>
        <position position="138"/>
    </location>
    <ligand>
        <name>[4Fe-4S] cluster</name>
        <dbReference type="ChEBI" id="CHEBI:49883"/>
        <label>2</label>
    </ligand>
</feature>
<feature type="domain" description="4Fe-4S" evidence="12">
    <location>
        <begin position="32"/>
        <end position="91"/>
    </location>
</feature>
<organism evidence="13 14">
    <name type="scientific">Clostridium gallinarum</name>
    <dbReference type="NCBI Taxonomy" id="2762246"/>
    <lineage>
        <taxon>Bacteria</taxon>
        <taxon>Bacillati</taxon>
        <taxon>Bacillota</taxon>
        <taxon>Clostridia</taxon>
        <taxon>Eubacteriales</taxon>
        <taxon>Clostridiaceae</taxon>
        <taxon>Clostridium</taxon>
    </lineage>
</organism>
<keyword evidence="10" id="KW-1003">Cell membrane</keyword>
<keyword evidence="6 10" id="KW-0249">Electron transport</keyword>
<dbReference type="Pfam" id="PF00037">
    <property type="entry name" value="Fer4"/>
    <property type="match status" value="1"/>
</dbReference>
<evidence type="ECO:0000256" key="2">
    <source>
        <dbReference type="ARBA" id="ARBA00022485"/>
    </source>
</evidence>
<gene>
    <name evidence="10" type="primary">rnfB</name>
    <name evidence="13" type="ORF">H9660_09515</name>
</gene>
<keyword evidence="2 10" id="KW-0004">4Fe-4S</keyword>
<dbReference type="InterPro" id="IPR010207">
    <property type="entry name" value="Elect_transpt_cplx_RnfB/RsxB"/>
</dbReference>
<dbReference type="Pfam" id="PF04060">
    <property type="entry name" value="FeS"/>
    <property type="match status" value="1"/>
</dbReference>
<evidence type="ECO:0000256" key="7">
    <source>
        <dbReference type="ARBA" id="ARBA00023004"/>
    </source>
</evidence>
<feature type="binding site" evidence="10">
    <location>
        <position position="74"/>
    </location>
    <ligand>
        <name>[4Fe-4S] cluster</name>
        <dbReference type="ChEBI" id="CHEBI:49883"/>
        <label>1</label>
    </ligand>
</feature>
<feature type="binding site" evidence="10">
    <location>
        <position position="57"/>
    </location>
    <ligand>
        <name>[4Fe-4S] cluster</name>
        <dbReference type="ChEBI" id="CHEBI:49883"/>
        <label>1</label>
    </ligand>
</feature>
<evidence type="ECO:0000259" key="12">
    <source>
        <dbReference type="PROSITE" id="PS51656"/>
    </source>
</evidence>
<comment type="caution">
    <text evidence="13">The sequence shown here is derived from an EMBL/GenBank/DDBJ whole genome shotgun (WGS) entry which is preliminary data.</text>
</comment>
<dbReference type="PROSITE" id="PS51656">
    <property type="entry name" value="4FE4S"/>
    <property type="match status" value="1"/>
</dbReference>
<dbReference type="Gene3D" id="1.10.15.40">
    <property type="entry name" value="Electron transport complex subunit B, putative Fe-S cluster"/>
    <property type="match status" value="1"/>
</dbReference>
<comment type="caution">
    <text evidence="10">Lacks conserved residue(s) required for the propagation of feature annotation.</text>
</comment>
<keyword evidence="9 10" id="KW-0472">Membrane</keyword>
<keyword evidence="5 10" id="KW-1278">Translocase</keyword>
<reference evidence="13 14" key="1">
    <citation type="submission" date="2020-08" db="EMBL/GenBank/DDBJ databases">
        <title>A Genomic Blueprint of the Chicken Gut Microbiome.</title>
        <authorList>
            <person name="Gilroy R."/>
            <person name="Ravi A."/>
            <person name="Getino M."/>
            <person name="Pursley I."/>
            <person name="Horton D.L."/>
            <person name="Alikhan N.-F."/>
            <person name="Baker D."/>
            <person name="Gharbi K."/>
            <person name="Hall N."/>
            <person name="Watson M."/>
            <person name="Adriaenssens E.M."/>
            <person name="Foster-Nyarko E."/>
            <person name="Jarju S."/>
            <person name="Secka A."/>
            <person name="Antonio M."/>
            <person name="Oren A."/>
            <person name="Chaudhuri R."/>
            <person name="La Ragione R.M."/>
            <person name="Hildebrand F."/>
            <person name="Pallen M.J."/>
        </authorList>
    </citation>
    <scope>NUCLEOTIDE SEQUENCE [LARGE SCALE GENOMIC DNA]</scope>
    <source>
        <strain evidence="13 14">Sa3CUN1</strain>
    </source>
</reference>
<evidence type="ECO:0000256" key="4">
    <source>
        <dbReference type="ARBA" id="ARBA00022737"/>
    </source>
</evidence>
<dbReference type="PROSITE" id="PS51379">
    <property type="entry name" value="4FE4S_FER_2"/>
    <property type="match status" value="3"/>
</dbReference>
<dbReference type="EMBL" id="JACSQZ010000031">
    <property type="protein sequence ID" value="MBD7915385.1"/>
    <property type="molecule type" value="Genomic_DNA"/>
</dbReference>
<comment type="subcellular location">
    <subcellularLocation>
        <location evidence="10">Cell membrane</location>
    </subcellularLocation>
</comment>
<evidence type="ECO:0000256" key="1">
    <source>
        <dbReference type="ARBA" id="ARBA00022448"/>
    </source>
</evidence>
<evidence type="ECO:0000256" key="5">
    <source>
        <dbReference type="ARBA" id="ARBA00022967"/>
    </source>
</evidence>
<dbReference type="SUPFAM" id="SSF54862">
    <property type="entry name" value="4Fe-4S ferredoxins"/>
    <property type="match status" value="1"/>
</dbReference>
<evidence type="ECO:0000259" key="11">
    <source>
        <dbReference type="PROSITE" id="PS51379"/>
    </source>
</evidence>
<feature type="binding site" evidence="10">
    <location>
        <position position="177"/>
    </location>
    <ligand>
        <name>[4Fe-4S] cluster</name>
        <dbReference type="ChEBI" id="CHEBI:49883"/>
        <label>3</label>
    </ligand>
</feature>
<dbReference type="PROSITE" id="PS00198">
    <property type="entry name" value="4FE4S_FER_1"/>
    <property type="match status" value="2"/>
</dbReference>
<accession>A0ABR8Q4Q7</accession>
<protein>
    <recommendedName>
        <fullName evidence="10">Ion-translocating oxidoreductase complex subunit B</fullName>
        <ecNumber evidence="10">7.-.-.-</ecNumber>
    </recommendedName>
    <alternativeName>
        <fullName evidence="10">Rnf electron transport complex subunit B</fullName>
    </alternativeName>
</protein>
<keyword evidence="7 10" id="KW-0408">Iron</keyword>
<feature type="domain" description="4Fe-4S ferredoxin-type" evidence="11">
    <location>
        <begin position="208"/>
        <end position="235"/>
    </location>
</feature>
<dbReference type="CDD" id="cd10549">
    <property type="entry name" value="MtMvhB_like"/>
    <property type="match status" value="1"/>
</dbReference>
<feature type="binding site" evidence="10">
    <location>
        <position position="142"/>
    </location>
    <ligand>
        <name>[4Fe-4S] cluster</name>
        <dbReference type="ChEBI" id="CHEBI:49883"/>
        <label>2</label>
    </ligand>
</feature>
<keyword evidence="3 10" id="KW-0479">Metal-binding</keyword>
<dbReference type="PANTHER" id="PTHR43560:SF1">
    <property type="entry name" value="ION-TRANSLOCATING OXIDOREDUCTASE COMPLEX SUBUNIT B"/>
    <property type="match status" value="1"/>
</dbReference>
<evidence type="ECO:0000313" key="14">
    <source>
        <dbReference type="Proteomes" id="UP000640335"/>
    </source>
</evidence>
<proteinExistence type="inferred from homology"/>
<feature type="binding site" evidence="10">
    <location>
        <position position="52"/>
    </location>
    <ligand>
        <name>[4Fe-4S] cluster</name>
        <dbReference type="ChEBI" id="CHEBI:49883"/>
        <label>1</label>
    </ligand>
</feature>
<feature type="binding site" evidence="10">
    <location>
        <position position="174"/>
    </location>
    <ligand>
        <name>[4Fe-4S] cluster</name>
        <dbReference type="ChEBI" id="CHEBI:49883"/>
        <label>3</label>
    </ligand>
</feature>
<feature type="domain" description="4Fe-4S ferredoxin-type" evidence="11">
    <location>
        <begin position="236"/>
        <end position="265"/>
    </location>
</feature>
<keyword evidence="8 10" id="KW-0411">Iron-sulfur</keyword>
<evidence type="ECO:0000256" key="3">
    <source>
        <dbReference type="ARBA" id="ARBA00022723"/>
    </source>
</evidence>
<sequence>MGEIIIATAVLGVTALIIGILLGVAGEKLQVEVDEKELKVRELLPGNNCGGCGYPGCDGLATAIASGSAKVNSCPVGGINVANKISEVMGVKLEEKEKQVAFVKCGGTCEKSKKKYNYYGIQDCRKAVIAPGGGDKACSYGCLGYGSCVNECLFDAIHIVDGIVVVDKEKCVACGKCVSTCPNNIIELIPDTAEYRVQCISNDKGKDVKMVCDAGCIGCKLCTKVCASNAITVENNLAKIDYNKCINCGKCAEKCPVKIIRKSDTIIINEYLTISI</sequence>
<evidence type="ECO:0000256" key="8">
    <source>
        <dbReference type="ARBA" id="ARBA00023014"/>
    </source>
</evidence>
<dbReference type="Pfam" id="PF12838">
    <property type="entry name" value="Fer4_7"/>
    <property type="match status" value="1"/>
</dbReference>